<proteinExistence type="predicted"/>
<name>A0ACD5TJL3_AVESA</name>
<organism evidence="1 2">
    <name type="scientific">Avena sativa</name>
    <name type="common">Oat</name>
    <dbReference type="NCBI Taxonomy" id="4498"/>
    <lineage>
        <taxon>Eukaryota</taxon>
        <taxon>Viridiplantae</taxon>
        <taxon>Streptophyta</taxon>
        <taxon>Embryophyta</taxon>
        <taxon>Tracheophyta</taxon>
        <taxon>Spermatophyta</taxon>
        <taxon>Magnoliopsida</taxon>
        <taxon>Liliopsida</taxon>
        <taxon>Poales</taxon>
        <taxon>Poaceae</taxon>
        <taxon>BOP clade</taxon>
        <taxon>Pooideae</taxon>
        <taxon>Poodae</taxon>
        <taxon>Poeae</taxon>
        <taxon>Poeae Chloroplast Group 1 (Aveneae type)</taxon>
        <taxon>Aveninae</taxon>
        <taxon>Avena</taxon>
    </lineage>
</organism>
<dbReference type="EnsemblPlants" id="AVESA.00010b.r2.1AG0069460.2">
    <property type="protein sequence ID" value="AVESA.00010b.r2.1AG0069460.2.CDS"/>
    <property type="gene ID" value="AVESA.00010b.r2.1AG0069460"/>
</dbReference>
<protein>
    <submittedName>
        <fullName evidence="1">Uncharacterized protein</fullName>
    </submittedName>
</protein>
<dbReference type="Proteomes" id="UP001732700">
    <property type="component" value="Chromosome 1A"/>
</dbReference>
<keyword evidence="2" id="KW-1185">Reference proteome</keyword>
<accession>A0ACD5TJL3</accession>
<reference evidence="1" key="2">
    <citation type="submission" date="2025-09" db="UniProtKB">
        <authorList>
            <consortium name="EnsemblPlants"/>
        </authorList>
    </citation>
    <scope>IDENTIFICATION</scope>
</reference>
<reference evidence="1" key="1">
    <citation type="submission" date="2021-05" db="EMBL/GenBank/DDBJ databases">
        <authorList>
            <person name="Scholz U."/>
            <person name="Mascher M."/>
            <person name="Fiebig A."/>
        </authorList>
    </citation>
    <scope>NUCLEOTIDE SEQUENCE [LARGE SCALE GENOMIC DNA]</scope>
</reference>
<evidence type="ECO:0000313" key="2">
    <source>
        <dbReference type="Proteomes" id="UP001732700"/>
    </source>
</evidence>
<evidence type="ECO:0000313" key="1">
    <source>
        <dbReference type="EnsemblPlants" id="AVESA.00010b.r2.1AG0069460.2.CDS"/>
    </source>
</evidence>
<sequence length="406" mass="45993">MARGKKDSPAAGGCGDLMEEEKAAAVVEEEEREEEEEKGVVKEQWKDDEEEEGWVQEEDEQDEEDADDAPGEEPVQGMAAEQGSPQKLAEGFYEIETIRRRRLRKGQIQYLVKWRDWPESANTWEPADNLQACSDFVDDFEKRRQPRYYGKRRRKITTTPVRSPNTSHGKRGRPRRSDPRFLSHLPAPERKTLPLRASSRRATNNSKNTIAGFDASVNVVAQPILAQRVTHEGSSNVLLDGFPCQRAPISVVVHQQDEHQLANDLPKVENSVQAPPSQGVQVTGAKKRKLGSVRRFKQDEAQQDQGELHTGRHEKPSNEDVDSTEGETGDRTKGGDCANRIHITKIIKPVRYYATMTDDVQQVSITFKALRSDGQEVLVDDKELKSNNPLVLINYYEQHLRYNPTS</sequence>